<evidence type="ECO:0000313" key="4">
    <source>
        <dbReference type="EMBL" id="AXN02463.1"/>
    </source>
</evidence>
<dbReference type="GO" id="GO:0005840">
    <property type="term" value="C:ribosome"/>
    <property type="evidence" value="ECO:0007669"/>
    <property type="project" value="UniProtKB-KW"/>
</dbReference>
<dbReference type="PROSITE" id="PS00362">
    <property type="entry name" value="RIBOSOMAL_S15"/>
    <property type="match status" value="1"/>
</dbReference>
<dbReference type="Gene3D" id="1.10.287.10">
    <property type="entry name" value="S15/NS1, RNA-binding"/>
    <property type="match status" value="1"/>
</dbReference>
<evidence type="ECO:0000256" key="1">
    <source>
        <dbReference type="ARBA" id="ARBA00022980"/>
    </source>
</evidence>
<evidence type="ECO:0000256" key="2">
    <source>
        <dbReference type="ARBA" id="ARBA00023274"/>
    </source>
</evidence>
<organism evidence="4 5">
    <name type="scientific">Candidatus Vidania fulgoroideorum</name>
    <dbReference type="NCBI Taxonomy" id="881286"/>
    <lineage>
        <taxon>Bacteria</taxon>
        <taxon>Pseudomonadati</taxon>
        <taxon>Pseudomonadota</taxon>
        <taxon>Betaproteobacteria</taxon>
        <taxon>Candidatus Vidania</taxon>
    </lineage>
</organism>
<dbReference type="GO" id="GO:0003735">
    <property type="term" value="F:structural constituent of ribosome"/>
    <property type="evidence" value="ECO:0007669"/>
    <property type="project" value="InterPro"/>
</dbReference>
<dbReference type="InterPro" id="IPR000589">
    <property type="entry name" value="Ribosomal_uS15"/>
</dbReference>
<comment type="similarity">
    <text evidence="3">Belongs to the universal ribosomal protein uS15 family.</text>
</comment>
<sequence length="61" mass="7409">MKKHYKLFFKKNKKKINKIKKHLEKNKNDLSGRRGLIKKINIRKKIIKYLNRSGEMVNTLL</sequence>
<dbReference type="Pfam" id="PF00312">
    <property type="entry name" value="Ribosomal_S15"/>
    <property type="match status" value="1"/>
</dbReference>
<evidence type="ECO:0000313" key="5">
    <source>
        <dbReference type="Proteomes" id="UP000257084"/>
    </source>
</evidence>
<evidence type="ECO:0000256" key="3">
    <source>
        <dbReference type="RuleBase" id="RU003919"/>
    </source>
</evidence>
<dbReference type="GO" id="GO:1990904">
    <property type="term" value="C:ribonucleoprotein complex"/>
    <property type="evidence" value="ECO:0007669"/>
    <property type="project" value="UniProtKB-KW"/>
</dbReference>
<dbReference type="KEGG" id="vfg:C9I84_058"/>
<reference evidence="4 5" key="1">
    <citation type="submission" date="2018-03" db="EMBL/GenBank/DDBJ databases">
        <title>A parallel universe: an anciently diverged bacterial symbiosis in a Hawaiian planthopper (Hemiptera: Cixiidae) reveals rearranged nutritional responsibilities.</title>
        <authorList>
            <person name="Bennett G."/>
            <person name="Mao M."/>
        </authorList>
    </citation>
    <scope>NUCLEOTIDE SEQUENCE [LARGE SCALE GENOMIC DNA]</scope>
    <source>
        <strain evidence="4 5">OLIH</strain>
    </source>
</reference>
<dbReference type="AlphaFoldDB" id="A0A346E0F8"/>
<keyword evidence="1 3" id="KW-0689">Ribosomal protein</keyword>
<dbReference type="InterPro" id="IPR009068">
    <property type="entry name" value="uS15_NS1_RNA-bd_sf"/>
</dbReference>
<gene>
    <name evidence="4" type="ORF">C9I84_058</name>
</gene>
<proteinExistence type="inferred from homology"/>
<dbReference type="Proteomes" id="UP000257084">
    <property type="component" value="Chromosome"/>
</dbReference>
<dbReference type="EMBL" id="CP028360">
    <property type="protein sequence ID" value="AXN02463.1"/>
    <property type="molecule type" value="Genomic_DNA"/>
</dbReference>
<protein>
    <submittedName>
        <fullName evidence="4">30S ribosomal protein S15</fullName>
    </submittedName>
</protein>
<dbReference type="GO" id="GO:0006412">
    <property type="term" value="P:translation"/>
    <property type="evidence" value="ECO:0007669"/>
    <property type="project" value="InterPro"/>
</dbReference>
<accession>A0A346E0F8</accession>
<keyword evidence="2 3" id="KW-0687">Ribonucleoprotein</keyword>
<keyword evidence="5" id="KW-1185">Reference proteome</keyword>
<name>A0A346E0F8_9PROT</name>
<dbReference type="SUPFAM" id="SSF47060">
    <property type="entry name" value="S15/NS1 RNA-binding domain"/>
    <property type="match status" value="1"/>
</dbReference>